<feature type="compositionally biased region" description="Basic and acidic residues" evidence="1">
    <location>
        <begin position="33"/>
        <end position="42"/>
    </location>
</feature>
<dbReference type="Proteomes" id="UP001054837">
    <property type="component" value="Unassembled WGS sequence"/>
</dbReference>
<feature type="region of interest" description="Disordered" evidence="1">
    <location>
        <begin position="1"/>
        <end position="59"/>
    </location>
</feature>
<accession>A0AAV4VAE1</accession>
<evidence type="ECO:0000313" key="2">
    <source>
        <dbReference type="EMBL" id="GIY66935.1"/>
    </source>
</evidence>
<gene>
    <name evidence="2" type="ORF">CDAR_260151</name>
</gene>
<protein>
    <submittedName>
        <fullName evidence="2">Uncharacterized protein</fullName>
    </submittedName>
</protein>
<organism evidence="2 3">
    <name type="scientific">Caerostris darwini</name>
    <dbReference type="NCBI Taxonomy" id="1538125"/>
    <lineage>
        <taxon>Eukaryota</taxon>
        <taxon>Metazoa</taxon>
        <taxon>Ecdysozoa</taxon>
        <taxon>Arthropoda</taxon>
        <taxon>Chelicerata</taxon>
        <taxon>Arachnida</taxon>
        <taxon>Araneae</taxon>
        <taxon>Araneomorphae</taxon>
        <taxon>Entelegynae</taxon>
        <taxon>Araneoidea</taxon>
        <taxon>Araneidae</taxon>
        <taxon>Caerostris</taxon>
    </lineage>
</organism>
<sequence>MHTKSTCIENTRNSRRPSGISITSRPPGKLVLRGRETDEGERQSSASSRGVGEQDSGRLQVQLPGWRFVGGALEWRRPHPADQYGRAFF</sequence>
<dbReference type="AlphaFoldDB" id="A0AAV4VAE1"/>
<evidence type="ECO:0000313" key="3">
    <source>
        <dbReference type="Proteomes" id="UP001054837"/>
    </source>
</evidence>
<name>A0AAV4VAE1_9ARAC</name>
<reference evidence="2 3" key="1">
    <citation type="submission" date="2021-06" db="EMBL/GenBank/DDBJ databases">
        <title>Caerostris darwini draft genome.</title>
        <authorList>
            <person name="Kono N."/>
            <person name="Arakawa K."/>
        </authorList>
    </citation>
    <scope>NUCLEOTIDE SEQUENCE [LARGE SCALE GENOMIC DNA]</scope>
</reference>
<evidence type="ECO:0000256" key="1">
    <source>
        <dbReference type="SAM" id="MobiDB-lite"/>
    </source>
</evidence>
<proteinExistence type="predicted"/>
<comment type="caution">
    <text evidence="2">The sequence shown here is derived from an EMBL/GenBank/DDBJ whole genome shotgun (WGS) entry which is preliminary data.</text>
</comment>
<feature type="compositionally biased region" description="Polar residues" evidence="1">
    <location>
        <begin position="1"/>
        <end position="11"/>
    </location>
</feature>
<keyword evidence="3" id="KW-1185">Reference proteome</keyword>
<dbReference type="EMBL" id="BPLQ01012669">
    <property type="protein sequence ID" value="GIY66935.1"/>
    <property type="molecule type" value="Genomic_DNA"/>
</dbReference>